<feature type="region of interest" description="Disordered" evidence="1">
    <location>
        <begin position="1"/>
        <end position="43"/>
    </location>
</feature>
<feature type="compositionally biased region" description="Acidic residues" evidence="1">
    <location>
        <begin position="13"/>
        <end position="36"/>
    </location>
</feature>
<name>A0A914EIW4_9BILA</name>
<dbReference type="WBParaSite" id="ACRNAN_scaffold8225.g28338.t1">
    <property type="protein sequence ID" value="ACRNAN_scaffold8225.g28338.t1"/>
    <property type="gene ID" value="ACRNAN_scaffold8225.g28338"/>
</dbReference>
<accession>A0A914EIW4</accession>
<keyword evidence="2" id="KW-1185">Reference proteome</keyword>
<dbReference type="AlphaFoldDB" id="A0A914EIW4"/>
<proteinExistence type="predicted"/>
<evidence type="ECO:0000256" key="1">
    <source>
        <dbReference type="SAM" id="MobiDB-lite"/>
    </source>
</evidence>
<organism evidence="2 3">
    <name type="scientific">Acrobeloides nanus</name>
    <dbReference type="NCBI Taxonomy" id="290746"/>
    <lineage>
        <taxon>Eukaryota</taxon>
        <taxon>Metazoa</taxon>
        <taxon>Ecdysozoa</taxon>
        <taxon>Nematoda</taxon>
        <taxon>Chromadorea</taxon>
        <taxon>Rhabditida</taxon>
        <taxon>Tylenchina</taxon>
        <taxon>Cephalobomorpha</taxon>
        <taxon>Cephaloboidea</taxon>
        <taxon>Cephalobidae</taxon>
        <taxon>Acrobeloides</taxon>
    </lineage>
</organism>
<protein>
    <submittedName>
        <fullName evidence="3">Uncharacterized protein</fullName>
    </submittedName>
</protein>
<dbReference type="Proteomes" id="UP000887540">
    <property type="component" value="Unplaced"/>
</dbReference>
<evidence type="ECO:0000313" key="3">
    <source>
        <dbReference type="WBParaSite" id="ACRNAN_scaffold8225.g28338.t1"/>
    </source>
</evidence>
<sequence>MSESGDSSGPDPMELDEESEDEMYSSDSEEEIETYDENWTTEPPIINEKFDFDDEMSRNNMRPESALTAFLSFISIRIIQKYINISFSSIFLGL</sequence>
<reference evidence="3" key="1">
    <citation type="submission" date="2022-11" db="UniProtKB">
        <authorList>
            <consortium name="WormBaseParasite"/>
        </authorList>
    </citation>
    <scope>IDENTIFICATION</scope>
</reference>
<evidence type="ECO:0000313" key="2">
    <source>
        <dbReference type="Proteomes" id="UP000887540"/>
    </source>
</evidence>